<dbReference type="InterPro" id="IPR001138">
    <property type="entry name" value="Zn2Cys6_DnaBD"/>
</dbReference>
<dbReference type="AlphaFoldDB" id="A0A6A6YWY4"/>
<evidence type="ECO:0000259" key="4">
    <source>
        <dbReference type="PROSITE" id="PS50048"/>
    </source>
</evidence>
<dbReference type="InterPro" id="IPR050797">
    <property type="entry name" value="Carb_Metab_Trans_Reg"/>
</dbReference>
<dbReference type="CDD" id="cd12148">
    <property type="entry name" value="fungal_TF_MHR"/>
    <property type="match status" value="1"/>
</dbReference>
<keyword evidence="1" id="KW-0479">Metal-binding</keyword>
<evidence type="ECO:0000256" key="3">
    <source>
        <dbReference type="SAM" id="MobiDB-lite"/>
    </source>
</evidence>
<feature type="domain" description="Zn(2)-C6 fungal-type" evidence="4">
    <location>
        <begin position="21"/>
        <end position="53"/>
    </location>
</feature>
<organism evidence="5">
    <name type="scientific">Mytilinidion resinicola</name>
    <dbReference type="NCBI Taxonomy" id="574789"/>
    <lineage>
        <taxon>Eukaryota</taxon>
        <taxon>Fungi</taxon>
        <taxon>Dikarya</taxon>
        <taxon>Ascomycota</taxon>
        <taxon>Pezizomycotina</taxon>
        <taxon>Dothideomycetes</taxon>
        <taxon>Pleosporomycetidae</taxon>
        <taxon>Mytilinidiales</taxon>
        <taxon>Mytilinidiaceae</taxon>
        <taxon>Mytilinidion</taxon>
    </lineage>
</organism>
<proteinExistence type="predicted"/>
<dbReference type="Pfam" id="PF00172">
    <property type="entry name" value="Zn_clus"/>
    <property type="match status" value="1"/>
</dbReference>
<dbReference type="PROSITE" id="PS50048">
    <property type="entry name" value="ZN2_CY6_FUNGAL_2"/>
    <property type="match status" value="1"/>
</dbReference>
<reference evidence="5 7" key="1">
    <citation type="journal article" date="2020" name="Stud. Mycol.">
        <title>101 Dothideomycetes genomes: a test case for predicting lifestyles and emergence of pathogens.</title>
        <authorList>
            <person name="Haridas S."/>
            <person name="Albert R."/>
            <person name="Binder M."/>
            <person name="Bloem J."/>
            <person name="Labutti K."/>
            <person name="Salamov A."/>
            <person name="Andreopoulos B."/>
            <person name="Baker S."/>
            <person name="Barry K."/>
            <person name="Bills G."/>
            <person name="Bluhm B."/>
            <person name="Cannon C."/>
            <person name="Castanera R."/>
            <person name="Culley D."/>
            <person name="Daum C."/>
            <person name="Ezra D."/>
            <person name="Gonzalez J."/>
            <person name="Henrissat B."/>
            <person name="Kuo A."/>
            <person name="Liang C."/>
            <person name="Lipzen A."/>
            <person name="Lutzoni F."/>
            <person name="Magnuson J."/>
            <person name="Mondo S."/>
            <person name="Nolan M."/>
            <person name="Ohm R."/>
            <person name="Pangilinan J."/>
            <person name="Park H.-J."/>
            <person name="Ramirez L."/>
            <person name="Alfaro M."/>
            <person name="Sun H."/>
            <person name="Tritt A."/>
            <person name="Yoshinaga Y."/>
            <person name="Zwiers L.-H."/>
            <person name="Turgeon B."/>
            <person name="Goodwin S."/>
            <person name="Spatafora J."/>
            <person name="Crous P."/>
            <person name="Grigoriev I."/>
        </authorList>
    </citation>
    <scope>NUCLEOTIDE SEQUENCE</scope>
    <source>
        <strain evidence="5 7">CBS 304.34</strain>
    </source>
</reference>
<keyword evidence="2" id="KW-0539">Nucleus</keyword>
<dbReference type="Pfam" id="PF04082">
    <property type="entry name" value="Fungal_trans"/>
    <property type="match status" value="1"/>
</dbReference>
<dbReference type="GO" id="GO:0001080">
    <property type="term" value="P:nitrogen catabolite activation of transcription from RNA polymerase II promoter"/>
    <property type="evidence" value="ECO:0007669"/>
    <property type="project" value="TreeGrafter"/>
</dbReference>
<name>A0A6A6YWY4_9PEZI</name>
<dbReference type="SMART" id="SM00066">
    <property type="entry name" value="GAL4"/>
    <property type="match status" value="1"/>
</dbReference>
<feature type="region of interest" description="Disordered" evidence="3">
    <location>
        <begin position="57"/>
        <end position="102"/>
    </location>
</feature>
<evidence type="ECO:0000256" key="1">
    <source>
        <dbReference type="ARBA" id="ARBA00022723"/>
    </source>
</evidence>
<dbReference type="GO" id="GO:0008270">
    <property type="term" value="F:zinc ion binding"/>
    <property type="evidence" value="ECO:0007669"/>
    <property type="project" value="InterPro"/>
</dbReference>
<dbReference type="PANTHER" id="PTHR31668">
    <property type="entry name" value="GLUCOSE TRANSPORT TRANSCRIPTION REGULATOR RGT1-RELATED-RELATED"/>
    <property type="match status" value="1"/>
</dbReference>
<dbReference type="EMBL" id="MU003696">
    <property type="protein sequence ID" value="KAF2813280.1"/>
    <property type="molecule type" value="Genomic_DNA"/>
</dbReference>
<dbReference type="Gene3D" id="4.10.240.10">
    <property type="entry name" value="Zn(2)-C6 fungal-type DNA-binding domain"/>
    <property type="match status" value="1"/>
</dbReference>
<accession>A0A6A6YWY4</accession>
<dbReference type="GO" id="GO:0006351">
    <property type="term" value="P:DNA-templated transcription"/>
    <property type="evidence" value="ECO:0007669"/>
    <property type="project" value="InterPro"/>
</dbReference>
<reference evidence="7" key="3">
    <citation type="submission" date="2025-04" db="UniProtKB">
        <authorList>
            <consortium name="RefSeq"/>
        </authorList>
    </citation>
    <scope>IDENTIFICATION</scope>
    <source>
        <strain evidence="7">CBS 304.34</strain>
    </source>
</reference>
<reference evidence="7" key="2">
    <citation type="submission" date="2020-04" db="EMBL/GenBank/DDBJ databases">
        <authorList>
            <consortium name="NCBI Genome Project"/>
        </authorList>
    </citation>
    <scope>NUCLEOTIDE SEQUENCE</scope>
    <source>
        <strain evidence="7">CBS 304.34</strain>
    </source>
</reference>
<dbReference type="PROSITE" id="PS00463">
    <property type="entry name" value="ZN2_CY6_FUNGAL_1"/>
    <property type="match status" value="1"/>
</dbReference>
<dbReference type="GO" id="GO:0003677">
    <property type="term" value="F:DNA binding"/>
    <property type="evidence" value="ECO:0007669"/>
    <property type="project" value="InterPro"/>
</dbReference>
<evidence type="ECO:0000313" key="7">
    <source>
        <dbReference type="RefSeq" id="XP_033580244.1"/>
    </source>
</evidence>
<dbReference type="InterPro" id="IPR007219">
    <property type="entry name" value="XnlR_reg_dom"/>
</dbReference>
<dbReference type="Proteomes" id="UP000504636">
    <property type="component" value="Unplaced"/>
</dbReference>
<protein>
    <recommendedName>
        <fullName evidence="4">Zn(2)-C6 fungal-type domain-containing protein</fullName>
    </recommendedName>
</protein>
<dbReference type="GO" id="GO:0005634">
    <property type="term" value="C:nucleus"/>
    <property type="evidence" value="ECO:0007669"/>
    <property type="project" value="TreeGrafter"/>
</dbReference>
<dbReference type="OrthoDB" id="3034343at2759"/>
<feature type="compositionally biased region" description="Basic and acidic residues" evidence="3">
    <location>
        <begin position="65"/>
        <end position="74"/>
    </location>
</feature>
<gene>
    <name evidence="5 7" type="ORF">BDZ99DRAFT_382177</name>
</gene>
<keyword evidence="6" id="KW-1185">Reference proteome</keyword>
<sequence length="729" mass="82580">MVDSTNSSIQSRPYRSHRVPACRRCRARKIRCHIDIPSQPCLACRQRRLNCQYAEPQTQTVPDEDASKRADRCSKRPRLSNADEIENTTPEHSAPTLPKVSVNSSEKSSIIVGPTVAEDVHILQQHISHHRPGQNQSEFYQSMSHDIDHPIFYLSVPRCRAGLPPPNAGKHQLEIIEQILGTYRHEVIALYFEFVHPHFPVLDDETCSLLQDQQIGKVSQALLCCVYAIASPNWQRSKSLKTYPGPDTHFLWNTSVCALLDDFISPSLETISTSVLDLIGRPSETIVGNSTLCGRTVALAQTFGLHRNPSNWNIRNDEKTTRIRLWWGVLINDYWSSISYGFPPHISKSFYDVPIPLVTSLVPAKATLPQRHASACFIHLCYLTELLGDILPLVYALRPNPGELSLSVDRLKVVLDKLESKLPDRLPISGRPGSSNLWFCFFSMKLLLSRLALRADVLVGNTGDPDSEHDRLHELRMSSSAVVEFVLDLKKRHFQDFWLPYTAHMLVLATMVSLRCTVETKEADVRNASISRLKQLMAYIQHARDDYDWDIADVCLERCSGPIIKMASLTTQEAQTASGSAISTSIEAGLEDAQLNALDAGSSLLFSDLLDPAAFDFPLEALWDTPSGLPISRMIRMPHHGNPYIRLPLHEEPLHIFSTPNKREVWHFRQPVNSCSYPRQRQQGLRRLESYALPPVSINMFKPHRQWQESVRISMAKHCINRNSLMHWK</sequence>
<dbReference type="SMART" id="SM00906">
    <property type="entry name" value="Fungal_trans"/>
    <property type="match status" value="1"/>
</dbReference>
<evidence type="ECO:0000256" key="2">
    <source>
        <dbReference type="ARBA" id="ARBA00023242"/>
    </source>
</evidence>
<evidence type="ECO:0000313" key="5">
    <source>
        <dbReference type="EMBL" id="KAF2813280.1"/>
    </source>
</evidence>
<dbReference type="RefSeq" id="XP_033580244.1">
    <property type="nucleotide sequence ID" value="XM_033715271.1"/>
</dbReference>
<dbReference type="InterPro" id="IPR036864">
    <property type="entry name" value="Zn2-C6_fun-type_DNA-bd_sf"/>
</dbReference>
<evidence type="ECO:0000313" key="6">
    <source>
        <dbReference type="Proteomes" id="UP000504636"/>
    </source>
</evidence>
<dbReference type="PANTHER" id="PTHR31668:SF10">
    <property type="entry name" value="ZN(II)2CYS6 TRANSCRIPTION FACTOR (EUROFUNG)"/>
    <property type="match status" value="1"/>
</dbReference>
<dbReference type="GeneID" id="54456164"/>
<dbReference type="SUPFAM" id="SSF57701">
    <property type="entry name" value="Zn2/Cys6 DNA-binding domain"/>
    <property type="match status" value="1"/>
</dbReference>
<dbReference type="CDD" id="cd00067">
    <property type="entry name" value="GAL4"/>
    <property type="match status" value="1"/>
</dbReference>
<dbReference type="GO" id="GO:0000981">
    <property type="term" value="F:DNA-binding transcription factor activity, RNA polymerase II-specific"/>
    <property type="evidence" value="ECO:0007669"/>
    <property type="project" value="InterPro"/>
</dbReference>